<dbReference type="CDD" id="cd07387">
    <property type="entry name" value="MPP_PolD2_C"/>
    <property type="match status" value="1"/>
</dbReference>
<organism evidence="7 10">
    <name type="scientific">Saccoglossus kowalevskii</name>
    <name type="common">Acorn worm</name>
    <dbReference type="NCBI Taxonomy" id="10224"/>
    <lineage>
        <taxon>Eukaryota</taxon>
        <taxon>Metazoa</taxon>
        <taxon>Hemichordata</taxon>
        <taxon>Enteropneusta</taxon>
        <taxon>Harrimaniidae</taxon>
        <taxon>Saccoglossus</taxon>
    </lineage>
</organism>
<evidence type="ECO:0000256" key="3">
    <source>
        <dbReference type="ARBA" id="ARBA00022705"/>
    </source>
</evidence>
<keyword evidence="3" id="KW-0235">DNA replication</keyword>
<dbReference type="GeneID" id="100374489"/>
<dbReference type="Pfam" id="PF18018">
    <property type="entry name" value="DNA_pol_D_N"/>
    <property type="match status" value="1"/>
</dbReference>
<dbReference type="InterPro" id="IPR024826">
    <property type="entry name" value="DNA_pol_delta/II_ssu"/>
</dbReference>
<protein>
    <submittedName>
        <fullName evidence="8">DNA polymerase delta subunit 2-like isoform X1</fullName>
    </submittedName>
    <submittedName>
        <fullName evidence="9">DNA polymerase delta subunit 2-like isoform X2</fullName>
    </submittedName>
    <submittedName>
        <fullName evidence="10">DNA polymerase delta subunit 2-like isoform X3</fullName>
    </submittedName>
</protein>
<name>A0ABM0MP83_SACKO</name>
<dbReference type="PANTHER" id="PTHR10416:SF0">
    <property type="entry name" value="DNA POLYMERASE DELTA SUBUNIT 2"/>
    <property type="match status" value="1"/>
</dbReference>
<dbReference type="Gene3D" id="3.60.21.50">
    <property type="match status" value="2"/>
</dbReference>
<comment type="similarity">
    <text evidence="2">Belongs to the DNA polymerase delta/II small subunit family.</text>
</comment>
<sequence>MPVKKMSLLGEPTEDQAEFQRQSCSYKNLSDRFRVKNRSFSRQYAHLYAERLLSMRPMLTRAAKKKWGDAIRLKKLCDLKLGEKCCVIGTLFKHMNLKPSILKEISEEINLMPQPVKSKYTDESDVLILEDELQRITLVGKLDVHTAVTGIIVAVYGCEKDGGLFQVDDFCYAELPEQVKPSLSKDDKFVALVSGLGIGQEGHHLMGLQMFVDTITGQLGGVDDQELNSNIVRVIIAGNSLSRKMQDKDALTTARYLTKKSQPGSVEGVKRLDDILTELASCLPVDIMPGEYDPANYTMPQQPFPRCMFPQSRCYPTLEPVTNPYDVEIAGIRFLGTSGQNIHDIYQFSAMEDKLEILEKTLLTCHIAPTAPDTLGCYPFYEKDPFIITQCPHIYFAGNQSEFKTKTVDLITGQKVLLVTIPKFSESYTCVLVNLRTLECQPMKFASHLTPPSNGFHTDDEMDES</sequence>
<dbReference type="PANTHER" id="PTHR10416">
    <property type="entry name" value="DNA POLYMERASE DELTA SUBUNIT 2"/>
    <property type="match status" value="1"/>
</dbReference>
<dbReference type="Pfam" id="PF04042">
    <property type="entry name" value="DNA_pol_E_B"/>
    <property type="match status" value="1"/>
</dbReference>
<dbReference type="InterPro" id="IPR040663">
    <property type="entry name" value="DNA_pol_D_N"/>
</dbReference>
<evidence type="ECO:0000256" key="2">
    <source>
        <dbReference type="ARBA" id="ARBA00006035"/>
    </source>
</evidence>
<reference evidence="8 9" key="1">
    <citation type="submission" date="2025-05" db="UniProtKB">
        <authorList>
            <consortium name="RefSeq"/>
        </authorList>
    </citation>
    <scope>IDENTIFICATION</scope>
    <source>
        <tissue evidence="8 9">Testes</tissue>
    </source>
</reference>
<accession>A0ABM0MP83</accession>
<evidence type="ECO:0000256" key="4">
    <source>
        <dbReference type="ARBA" id="ARBA00023242"/>
    </source>
</evidence>
<dbReference type="RefSeq" id="XP_006821823.1">
    <property type="nucleotide sequence ID" value="XM_006821760.1"/>
</dbReference>
<dbReference type="InterPro" id="IPR041863">
    <property type="entry name" value="PolD2_C"/>
</dbReference>
<evidence type="ECO:0000256" key="1">
    <source>
        <dbReference type="ARBA" id="ARBA00004123"/>
    </source>
</evidence>
<comment type="subcellular location">
    <subcellularLocation>
        <location evidence="1">Nucleus</location>
    </subcellularLocation>
</comment>
<feature type="domain" description="DNA polymerase alpha/delta/epsilon subunit B" evidence="5">
    <location>
        <begin position="190"/>
        <end position="404"/>
    </location>
</feature>
<evidence type="ECO:0000313" key="8">
    <source>
        <dbReference type="RefSeq" id="XP_002738996.1"/>
    </source>
</evidence>
<keyword evidence="7" id="KW-1185">Reference proteome</keyword>
<proteinExistence type="inferred from homology"/>
<gene>
    <name evidence="8 9 10" type="primary">LOC100374489</name>
</gene>
<evidence type="ECO:0000313" key="9">
    <source>
        <dbReference type="RefSeq" id="XP_006821823.1"/>
    </source>
</evidence>
<evidence type="ECO:0000259" key="6">
    <source>
        <dbReference type="Pfam" id="PF18018"/>
    </source>
</evidence>
<dbReference type="InterPro" id="IPR007185">
    <property type="entry name" value="DNA_pol_a/d/e_bsu"/>
</dbReference>
<feature type="domain" description="DNA polymerase delta subunit OB-fold" evidence="6">
    <location>
        <begin position="43"/>
        <end position="169"/>
    </location>
</feature>
<evidence type="ECO:0000313" key="7">
    <source>
        <dbReference type="Proteomes" id="UP000694865"/>
    </source>
</evidence>
<dbReference type="Proteomes" id="UP000694865">
    <property type="component" value="Unplaced"/>
</dbReference>
<keyword evidence="4" id="KW-0539">Nucleus</keyword>
<dbReference type="RefSeq" id="XP_006821824.1">
    <property type="nucleotide sequence ID" value="XM_006821761.1"/>
</dbReference>
<evidence type="ECO:0000313" key="10">
    <source>
        <dbReference type="RefSeq" id="XP_006821824.1"/>
    </source>
</evidence>
<dbReference type="RefSeq" id="XP_002738996.1">
    <property type="nucleotide sequence ID" value="XM_002738950.2"/>
</dbReference>
<evidence type="ECO:0000259" key="5">
    <source>
        <dbReference type="Pfam" id="PF04042"/>
    </source>
</evidence>